<sequence>MPNVRKSFNNKTIITQRNMELSPRKRPTEKSDWQMDRVQSLVYPSIDSFSRKRRKLDFFDFSDADTDTEAEFEPEAERKTRTNMSMTPPTNQSTPIFGRHKNSAFCTLRRRNAAMMKPLIPVMEASRRLQVCENKCAKSATNPQGRKEPENDFETFTHTSIELCLLPFERNIENGTNRGFTSIAHDGHSSHEEESALFLQNPSSITFSCLNHVSSTQSGALQLVPRTRMHGGTGNFLSEQRDIHVRYET</sequence>
<feature type="region of interest" description="Disordered" evidence="1">
    <location>
        <begin position="1"/>
        <end position="33"/>
    </location>
</feature>
<organism evidence="2">
    <name type="scientific">Chaetoceros debilis</name>
    <dbReference type="NCBI Taxonomy" id="122233"/>
    <lineage>
        <taxon>Eukaryota</taxon>
        <taxon>Sar</taxon>
        <taxon>Stramenopiles</taxon>
        <taxon>Ochrophyta</taxon>
        <taxon>Bacillariophyta</taxon>
        <taxon>Coscinodiscophyceae</taxon>
        <taxon>Chaetocerotophycidae</taxon>
        <taxon>Chaetocerotales</taxon>
        <taxon>Chaetocerotaceae</taxon>
        <taxon>Chaetoceros</taxon>
    </lineage>
</organism>
<reference evidence="2" key="1">
    <citation type="submission" date="2021-01" db="EMBL/GenBank/DDBJ databases">
        <authorList>
            <person name="Corre E."/>
            <person name="Pelletier E."/>
            <person name="Niang G."/>
            <person name="Scheremetjew M."/>
            <person name="Finn R."/>
            <person name="Kale V."/>
            <person name="Holt S."/>
            <person name="Cochrane G."/>
            <person name="Meng A."/>
            <person name="Brown T."/>
            <person name="Cohen L."/>
        </authorList>
    </citation>
    <scope>NUCLEOTIDE SEQUENCE</scope>
    <source>
        <strain evidence="2">MM31A-1</strain>
    </source>
</reference>
<protein>
    <submittedName>
        <fullName evidence="2">Uncharacterized protein</fullName>
    </submittedName>
</protein>
<feature type="compositionally biased region" description="Polar residues" evidence="1">
    <location>
        <begin position="1"/>
        <end position="19"/>
    </location>
</feature>
<dbReference type="EMBL" id="HBIO01025722">
    <property type="protein sequence ID" value="CAE0474869.1"/>
    <property type="molecule type" value="Transcribed_RNA"/>
</dbReference>
<feature type="compositionally biased region" description="Polar residues" evidence="1">
    <location>
        <begin position="82"/>
        <end position="95"/>
    </location>
</feature>
<proteinExistence type="predicted"/>
<accession>A0A7S3QEB6</accession>
<feature type="compositionally biased region" description="Basic and acidic residues" evidence="1">
    <location>
        <begin position="22"/>
        <end position="33"/>
    </location>
</feature>
<feature type="region of interest" description="Disordered" evidence="1">
    <location>
        <begin position="67"/>
        <end position="98"/>
    </location>
</feature>
<dbReference type="AlphaFoldDB" id="A0A7S3QEB6"/>
<name>A0A7S3QEB6_9STRA</name>
<gene>
    <name evidence="2" type="ORF">CDEB00056_LOCUS19722</name>
</gene>
<evidence type="ECO:0000256" key="1">
    <source>
        <dbReference type="SAM" id="MobiDB-lite"/>
    </source>
</evidence>
<evidence type="ECO:0000313" key="2">
    <source>
        <dbReference type="EMBL" id="CAE0474869.1"/>
    </source>
</evidence>